<dbReference type="InterPro" id="IPR023370">
    <property type="entry name" value="TrmO-like_N"/>
</dbReference>
<evidence type="ECO:0000256" key="2">
    <source>
        <dbReference type="ARBA" id="ARBA00033753"/>
    </source>
</evidence>
<comment type="similarity">
    <text evidence="2">Belongs to the tRNA methyltransferase O family.</text>
</comment>
<dbReference type="InterPro" id="IPR036414">
    <property type="entry name" value="YaeB_N_sf"/>
</dbReference>
<dbReference type="InterPro" id="IPR003814">
    <property type="entry name" value="FmdEsu_dom"/>
</dbReference>
<dbReference type="PROSITE" id="PS51668">
    <property type="entry name" value="TSAA_2"/>
    <property type="match status" value="1"/>
</dbReference>
<sequence length="253" mass="27584">MPALGLDGEIELFPFFAEALEGIQAHSHILVIGWMHRADRTVHRAVPRKISPDLPEKGVFALRSPSRPNPISVTVAALSGVREGRFLDVSFLDLIDKTPVLDIKPYQAGIDCVFSATGPDRSGTIAKITPERYRDDLVREAVGFHGEYCPALAVAVRMMIAATRFMGGDLRREEISCSLGPDPCINDALIGITGARFGTGRLIIPKSWPDPPVYAISGPKVRLEFSIVSIPRETGLVDAAPDEALFLIRTRSE</sequence>
<dbReference type="InterPro" id="IPR023368">
    <property type="entry name" value="UPF0066_cons_site"/>
</dbReference>
<dbReference type="SUPFAM" id="SSF143555">
    <property type="entry name" value="FwdE-like"/>
    <property type="match status" value="1"/>
</dbReference>
<dbReference type="Pfam" id="PF01980">
    <property type="entry name" value="TrmO_N"/>
    <property type="match status" value="1"/>
</dbReference>
<organism evidence="4">
    <name type="scientific">hydrocarbon metagenome</name>
    <dbReference type="NCBI Taxonomy" id="938273"/>
    <lineage>
        <taxon>unclassified sequences</taxon>
        <taxon>metagenomes</taxon>
        <taxon>ecological metagenomes</taxon>
    </lineage>
</organism>
<feature type="domain" description="TsaA-like" evidence="3">
    <location>
        <begin position="1"/>
        <end position="115"/>
    </location>
</feature>
<dbReference type="PANTHER" id="PTHR12818:SF0">
    <property type="entry name" value="TRNA (ADENINE(37)-N6)-METHYLTRANSFERASE"/>
    <property type="match status" value="1"/>
</dbReference>
<gene>
    <name evidence="4" type="ORF">ASZ90_010767</name>
</gene>
<dbReference type="EMBL" id="LNQE01001280">
    <property type="protein sequence ID" value="KUG19516.1"/>
    <property type="molecule type" value="Genomic_DNA"/>
</dbReference>
<dbReference type="Gene3D" id="3.30.1330.130">
    <property type="match status" value="1"/>
</dbReference>
<dbReference type="CDD" id="cd09281">
    <property type="entry name" value="UPF0066"/>
    <property type="match status" value="1"/>
</dbReference>
<dbReference type="InterPro" id="IPR040372">
    <property type="entry name" value="YaeB-like"/>
</dbReference>
<proteinExistence type="inferred from homology"/>
<dbReference type="AlphaFoldDB" id="A0A0W8FF77"/>
<dbReference type="Pfam" id="PF02663">
    <property type="entry name" value="FmdE"/>
    <property type="match status" value="1"/>
</dbReference>
<comment type="caution">
    <text evidence="4">The sequence shown here is derived from an EMBL/GenBank/DDBJ whole genome shotgun (WGS) entry which is preliminary data.</text>
</comment>
<accession>A0A0W8FF77</accession>
<reference evidence="4" key="1">
    <citation type="journal article" date="2015" name="Proc. Natl. Acad. Sci. U.S.A.">
        <title>Networks of energetic and metabolic interactions define dynamics in microbial communities.</title>
        <authorList>
            <person name="Embree M."/>
            <person name="Liu J.K."/>
            <person name="Al-Bassam M.M."/>
            <person name="Zengler K."/>
        </authorList>
    </citation>
    <scope>NUCLEOTIDE SEQUENCE</scope>
</reference>
<dbReference type="Gene3D" id="2.40.30.70">
    <property type="entry name" value="YaeB-like"/>
    <property type="match status" value="1"/>
</dbReference>
<protein>
    <recommendedName>
        <fullName evidence="3">TsaA-like domain-containing protein</fullName>
    </recommendedName>
</protein>
<dbReference type="NCBIfam" id="TIGR00104">
    <property type="entry name" value="tRNA_TsaA"/>
    <property type="match status" value="1"/>
</dbReference>
<dbReference type="SUPFAM" id="SSF118196">
    <property type="entry name" value="YaeB-like"/>
    <property type="match status" value="1"/>
</dbReference>
<evidence type="ECO:0000313" key="4">
    <source>
        <dbReference type="EMBL" id="KUG19516.1"/>
    </source>
</evidence>
<evidence type="ECO:0000259" key="3">
    <source>
        <dbReference type="PROSITE" id="PS51668"/>
    </source>
</evidence>
<dbReference type="InterPro" id="IPR036413">
    <property type="entry name" value="YaeB-like_sf"/>
</dbReference>
<evidence type="ECO:0000256" key="1">
    <source>
        <dbReference type="ARBA" id="ARBA00022691"/>
    </source>
</evidence>
<dbReference type="PROSITE" id="PS01318">
    <property type="entry name" value="TSAA_1"/>
    <property type="match status" value="1"/>
</dbReference>
<name>A0A0W8FF77_9ZZZZ</name>
<dbReference type="PANTHER" id="PTHR12818">
    <property type="entry name" value="TRNA (ADENINE(37)-N6)-METHYLTRANSFERASE"/>
    <property type="match status" value="1"/>
</dbReference>
<keyword evidence="1" id="KW-0949">S-adenosyl-L-methionine</keyword>